<keyword evidence="4 9" id="KW-0812">Transmembrane</keyword>
<reference evidence="10 11" key="1">
    <citation type="submission" date="2020-03" db="EMBL/GenBank/DDBJ databases">
        <title>Draft Genome Sequence of Cudoniella acicularis.</title>
        <authorList>
            <person name="Buettner E."/>
            <person name="Kellner H."/>
        </authorList>
    </citation>
    <scope>NUCLEOTIDE SEQUENCE [LARGE SCALE GENOMIC DNA]</scope>
    <source>
        <strain evidence="10 11">DSM 108380</strain>
    </source>
</reference>
<keyword evidence="6" id="KW-0653">Protein transport</keyword>
<accession>A0A8H4R5L0</accession>
<dbReference type="InterPro" id="IPR004813">
    <property type="entry name" value="OPT"/>
</dbReference>
<organism evidence="10 11">
    <name type="scientific">Cudoniella acicularis</name>
    <dbReference type="NCBI Taxonomy" id="354080"/>
    <lineage>
        <taxon>Eukaryota</taxon>
        <taxon>Fungi</taxon>
        <taxon>Dikarya</taxon>
        <taxon>Ascomycota</taxon>
        <taxon>Pezizomycotina</taxon>
        <taxon>Leotiomycetes</taxon>
        <taxon>Helotiales</taxon>
        <taxon>Tricladiaceae</taxon>
        <taxon>Cudoniella</taxon>
    </lineage>
</organism>
<feature type="transmembrane region" description="Helical" evidence="9">
    <location>
        <begin position="151"/>
        <end position="171"/>
    </location>
</feature>
<keyword evidence="11" id="KW-1185">Reference proteome</keyword>
<keyword evidence="3" id="KW-0813">Transport</keyword>
<dbReference type="GO" id="GO:0035673">
    <property type="term" value="F:oligopeptide transmembrane transporter activity"/>
    <property type="evidence" value="ECO:0007669"/>
    <property type="project" value="InterPro"/>
</dbReference>
<dbReference type="Proteomes" id="UP000566819">
    <property type="component" value="Unassembled WGS sequence"/>
</dbReference>
<feature type="transmembrane region" description="Helical" evidence="9">
    <location>
        <begin position="654"/>
        <end position="674"/>
    </location>
</feature>
<evidence type="ECO:0000256" key="2">
    <source>
        <dbReference type="ARBA" id="ARBA00008807"/>
    </source>
</evidence>
<keyword evidence="7 9" id="KW-1133">Transmembrane helix</keyword>
<evidence type="ECO:0000256" key="9">
    <source>
        <dbReference type="SAM" id="Phobius"/>
    </source>
</evidence>
<comment type="caution">
    <text evidence="10">The sequence shown here is derived from an EMBL/GenBank/DDBJ whole genome shotgun (WGS) entry which is preliminary data.</text>
</comment>
<feature type="transmembrane region" description="Helical" evidence="9">
    <location>
        <begin position="572"/>
        <end position="593"/>
    </location>
</feature>
<evidence type="ECO:0000313" key="10">
    <source>
        <dbReference type="EMBL" id="KAF4624019.1"/>
    </source>
</evidence>
<dbReference type="AlphaFoldDB" id="A0A8H4R5L0"/>
<sequence length="841" mass="95291">MSSTAIEKNAIVESPIEPLASDISKENTTDTAFETVLDISQDQIEADLNVTEDDLLQAREYAKDLGLEETREMMIKVLDVHENDPNFSVLILEKINEFLKNEDILKHPENYGDLIYEIKTEAALIMNNSPYAEVRAVVSNTDDVNMPCSTIRAWVIGLSFVVLLAFINQLFSVRQPQITVTANVAQLLCYPVGKAAEALLPDWGFTLFGSRHSLNPGKFSTKEHMLITIMASVGYTTPYTDNIIWAQYLPQYFNQSYAGHFGYQILIALSTNFIGYGIAGVCRRFLVYPAYCVWPASLVTIALNDAFHTEKNLSVPGPFKKVFTTSRLRLFSYSFIAMFVWFWFPDYIFQALSVFNWISWIAPNNRNLNTVVGMNNGLGLNPFPTFDWNTLLYSSPPQDPLMVPFFNTFNQFLGTFFSMFVILGVWYTNTYNTGYLPINSVRIFDHFGSLYNVSNAINAKGLFDAEKYEVYSPAYLSAGYAILYMFFFATYTATVSYGYLYHRHEIVMGFRNFLNSLRKNKDSKYEYTDIHNRLMSSYSEVPEWWYLLCLCFSIALGCAAIGGWQTYTNVGVVFYGIALCLLFVIPVGIIKAITGLEVTLNVLAEFIGGAWVGGNALAMNYFKSYGYVTCTHALRFINDLKLAHYVKIPPKHTFWAQMAATVVSSLVCTGVLNFQMNQIQGVCTPTQKDHYTCPGINQFFTAAVLWGTIGPKKVFGKGGQYTALLAGFPIGFLLPFAIYWAQKNFKKQHWLRQIHPVVLLYGGTIWAPYNMSYVWPAVPIGWLSMVYLKKRFLAFWSKYNYVISASFSSAIAIAGIIIFFALQWTEVSLNWWGNELGYDDT</sequence>
<protein>
    <recommendedName>
        <fullName evidence="12">OPT-domain-containing protein</fullName>
    </recommendedName>
</protein>
<dbReference type="EMBL" id="JAAMPI010001798">
    <property type="protein sequence ID" value="KAF4624019.1"/>
    <property type="molecule type" value="Genomic_DNA"/>
</dbReference>
<evidence type="ECO:0000256" key="5">
    <source>
        <dbReference type="ARBA" id="ARBA00022856"/>
    </source>
</evidence>
<keyword evidence="8 9" id="KW-0472">Membrane</keyword>
<feature type="transmembrane region" description="Helical" evidence="9">
    <location>
        <begin position="481"/>
        <end position="500"/>
    </location>
</feature>
<evidence type="ECO:0000256" key="7">
    <source>
        <dbReference type="ARBA" id="ARBA00022989"/>
    </source>
</evidence>
<feature type="transmembrane region" description="Helical" evidence="9">
    <location>
        <begin position="800"/>
        <end position="822"/>
    </location>
</feature>
<feature type="transmembrane region" description="Helical" evidence="9">
    <location>
        <begin position="544"/>
        <end position="565"/>
    </location>
</feature>
<comment type="subcellular location">
    <subcellularLocation>
        <location evidence="1">Membrane</location>
        <topology evidence="1">Multi-pass membrane protein</topology>
    </subcellularLocation>
</comment>
<evidence type="ECO:0000256" key="6">
    <source>
        <dbReference type="ARBA" id="ARBA00022927"/>
    </source>
</evidence>
<keyword evidence="5" id="KW-0571">Peptide transport</keyword>
<feature type="transmembrane region" description="Helical" evidence="9">
    <location>
        <begin position="285"/>
        <end position="307"/>
    </location>
</feature>
<comment type="similarity">
    <text evidence="2">Belongs to the oligopeptide OPT transporter family.</text>
</comment>
<proteinExistence type="inferred from homology"/>
<feature type="transmembrane region" description="Helical" evidence="9">
    <location>
        <begin position="766"/>
        <end position="788"/>
    </location>
</feature>
<evidence type="ECO:0000256" key="1">
    <source>
        <dbReference type="ARBA" id="ARBA00004141"/>
    </source>
</evidence>
<dbReference type="NCBIfam" id="TIGR00727">
    <property type="entry name" value="ISP4_OPT"/>
    <property type="match status" value="1"/>
</dbReference>
<dbReference type="GO" id="GO:0015031">
    <property type="term" value="P:protein transport"/>
    <property type="evidence" value="ECO:0007669"/>
    <property type="project" value="UniProtKB-KW"/>
</dbReference>
<feature type="transmembrane region" description="Helical" evidence="9">
    <location>
        <begin position="409"/>
        <end position="427"/>
    </location>
</feature>
<dbReference type="InterPro" id="IPR004648">
    <property type="entry name" value="Oligpept_transpt"/>
</dbReference>
<dbReference type="GO" id="GO:0016020">
    <property type="term" value="C:membrane"/>
    <property type="evidence" value="ECO:0007669"/>
    <property type="project" value="UniProtKB-SubCell"/>
</dbReference>
<evidence type="ECO:0000256" key="4">
    <source>
        <dbReference type="ARBA" id="ARBA00022692"/>
    </source>
</evidence>
<dbReference type="OrthoDB" id="9986677at2759"/>
<feature type="transmembrane region" description="Helical" evidence="9">
    <location>
        <begin position="261"/>
        <end position="279"/>
    </location>
</feature>
<evidence type="ECO:0008006" key="12">
    <source>
        <dbReference type="Google" id="ProtNLM"/>
    </source>
</evidence>
<gene>
    <name evidence="10" type="ORF">G7Y89_g14155</name>
</gene>
<dbReference type="Pfam" id="PF03169">
    <property type="entry name" value="OPT"/>
    <property type="match status" value="1"/>
</dbReference>
<feature type="transmembrane region" description="Helical" evidence="9">
    <location>
        <begin position="721"/>
        <end position="741"/>
    </location>
</feature>
<dbReference type="NCBIfam" id="TIGR00728">
    <property type="entry name" value="OPT_sfam"/>
    <property type="match status" value="1"/>
</dbReference>
<evidence type="ECO:0000256" key="8">
    <source>
        <dbReference type="ARBA" id="ARBA00023136"/>
    </source>
</evidence>
<evidence type="ECO:0000256" key="3">
    <source>
        <dbReference type="ARBA" id="ARBA00022448"/>
    </source>
</evidence>
<dbReference type="PANTHER" id="PTHR22601">
    <property type="entry name" value="ISP4 LIKE PROTEIN"/>
    <property type="match status" value="1"/>
</dbReference>
<evidence type="ECO:0000313" key="11">
    <source>
        <dbReference type="Proteomes" id="UP000566819"/>
    </source>
</evidence>
<name>A0A8H4R5L0_9HELO</name>